<dbReference type="EMBL" id="JABENB010000001">
    <property type="protein sequence ID" value="NNG37754.1"/>
    <property type="molecule type" value="Genomic_DNA"/>
</dbReference>
<accession>A0A849AA06</accession>
<feature type="compositionally biased region" description="Basic and acidic residues" evidence="1">
    <location>
        <begin position="76"/>
        <end position="90"/>
    </location>
</feature>
<evidence type="ECO:0000313" key="2">
    <source>
        <dbReference type="EMBL" id="NNG37754.1"/>
    </source>
</evidence>
<reference evidence="2 3" key="1">
    <citation type="submission" date="2020-05" db="EMBL/GenBank/DDBJ databases">
        <title>Flexivirga sp. ID2601S isolated from air conditioner.</title>
        <authorList>
            <person name="Kim D.H."/>
        </authorList>
    </citation>
    <scope>NUCLEOTIDE SEQUENCE [LARGE SCALE GENOMIC DNA]</scope>
    <source>
        <strain evidence="2 3">ID2601S</strain>
    </source>
</reference>
<gene>
    <name evidence="2" type="ORF">HJ588_00495</name>
</gene>
<dbReference type="AlphaFoldDB" id="A0A849AA06"/>
<organism evidence="2 3">
    <name type="scientific">Flexivirga aerilata</name>
    <dbReference type="NCBI Taxonomy" id="1656889"/>
    <lineage>
        <taxon>Bacteria</taxon>
        <taxon>Bacillati</taxon>
        <taxon>Actinomycetota</taxon>
        <taxon>Actinomycetes</taxon>
        <taxon>Micrococcales</taxon>
        <taxon>Dermacoccaceae</taxon>
        <taxon>Flexivirga</taxon>
    </lineage>
</organism>
<name>A0A849AA06_9MICO</name>
<proteinExistence type="predicted"/>
<keyword evidence="3" id="KW-1185">Reference proteome</keyword>
<feature type="compositionally biased region" description="Basic and acidic residues" evidence="1">
    <location>
        <begin position="51"/>
        <end position="62"/>
    </location>
</feature>
<dbReference type="RefSeq" id="WP_171150938.1">
    <property type="nucleotide sequence ID" value="NZ_JABENB010000001.1"/>
</dbReference>
<protein>
    <submittedName>
        <fullName evidence="2">Uncharacterized protein</fullName>
    </submittedName>
</protein>
<evidence type="ECO:0000256" key="1">
    <source>
        <dbReference type="SAM" id="MobiDB-lite"/>
    </source>
</evidence>
<sequence length="90" mass="10254">MSDRADGPDERPDAQPDERPDEKPPRRRPRRATRPATGGAPAIEVPVTSSDDDRPQPDEQRRTGRGAAADGQPDDPIDRWWREQRPPHWE</sequence>
<comment type="caution">
    <text evidence="2">The sequence shown here is derived from an EMBL/GenBank/DDBJ whole genome shotgun (WGS) entry which is preliminary data.</text>
</comment>
<feature type="region of interest" description="Disordered" evidence="1">
    <location>
        <begin position="1"/>
        <end position="90"/>
    </location>
</feature>
<evidence type="ECO:0000313" key="3">
    <source>
        <dbReference type="Proteomes" id="UP000557772"/>
    </source>
</evidence>
<dbReference type="Proteomes" id="UP000557772">
    <property type="component" value="Unassembled WGS sequence"/>
</dbReference>
<feature type="compositionally biased region" description="Basic and acidic residues" evidence="1">
    <location>
        <begin position="1"/>
        <end position="24"/>
    </location>
</feature>